<evidence type="ECO:0000313" key="1">
    <source>
        <dbReference type="EMBL" id="PWG81400.1"/>
    </source>
</evidence>
<keyword evidence="2" id="KW-1185">Reference proteome</keyword>
<name>A0A2U2PJ51_9SPHI</name>
<dbReference type="SUPFAM" id="SSF53474">
    <property type="entry name" value="alpha/beta-Hydrolases"/>
    <property type="match status" value="1"/>
</dbReference>
<dbReference type="Gene3D" id="3.40.50.1820">
    <property type="entry name" value="alpha/beta hydrolase"/>
    <property type="match status" value="1"/>
</dbReference>
<dbReference type="InterPro" id="IPR029058">
    <property type="entry name" value="AB_hydrolase_fold"/>
</dbReference>
<accession>A0A2U2PJ51</accession>
<dbReference type="EMBL" id="QEAS01000004">
    <property type="protein sequence ID" value="PWG81400.1"/>
    <property type="molecule type" value="Genomic_DNA"/>
</dbReference>
<dbReference type="AlphaFoldDB" id="A0A2U2PJ51"/>
<keyword evidence="1" id="KW-0378">Hydrolase</keyword>
<comment type="caution">
    <text evidence="1">The sequence shown here is derived from an EMBL/GenBank/DDBJ whole genome shotgun (WGS) entry which is preliminary data.</text>
</comment>
<gene>
    <name evidence="1" type="ORF">DDR33_06040</name>
</gene>
<evidence type="ECO:0000313" key="2">
    <source>
        <dbReference type="Proteomes" id="UP000245647"/>
    </source>
</evidence>
<sequence length="254" mass="28542">MKHLILILLSATGILLGGATMNRAGYNQTYSFKMDTLTYVDSSRNRKIPVALYRPEQIRPGVIIFSHGYGQNGGGDYLAYSYLTDFLAAKGYFVASIQHELPTDELMPATGIPQIVRRPFWERGADNIQFVINQLKKGYPDLDFNHITLIGHSNGGDMTALFPQKYPGIVSKIITLDNRRMPFPYDRNLKIYSLRSGDQPADEGVVPAAAEMKRSGMVIIKLADVKHDDMDDHANAGQRKVIRQYVLKFLNDPF</sequence>
<dbReference type="GO" id="GO:0016787">
    <property type="term" value="F:hydrolase activity"/>
    <property type="evidence" value="ECO:0007669"/>
    <property type="project" value="UniProtKB-KW"/>
</dbReference>
<dbReference type="Proteomes" id="UP000245647">
    <property type="component" value="Unassembled WGS sequence"/>
</dbReference>
<dbReference type="RefSeq" id="WP_109414884.1">
    <property type="nucleotide sequence ID" value="NZ_QEAS01000004.1"/>
</dbReference>
<protein>
    <submittedName>
        <fullName evidence="1">Alpha/beta hydrolase</fullName>
    </submittedName>
</protein>
<organism evidence="1 2">
    <name type="scientific">Pararcticibacter amylolyticus</name>
    <dbReference type="NCBI Taxonomy" id="2173175"/>
    <lineage>
        <taxon>Bacteria</taxon>
        <taxon>Pseudomonadati</taxon>
        <taxon>Bacteroidota</taxon>
        <taxon>Sphingobacteriia</taxon>
        <taxon>Sphingobacteriales</taxon>
        <taxon>Sphingobacteriaceae</taxon>
        <taxon>Pararcticibacter</taxon>
    </lineage>
</organism>
<proteinExistence type="predicted"/>
<dbReference type="OrthoDB" id="9814760at2"/>
<reference evidence="1 2" key="1">
    <citation type="submission" date="2018-04" db="EMBL/GenBank/DDBJ databases">
        <title>Pedobacter chongqingensis sp. nov., isolated from a rottenly hemp rope.</title>
        <authorList>
            <person name="Cai Y."/>
        </authorList>
    </citation>
    <scope>NUCLEOTIDE SEQUENCE [LARGE SCALE GENOMIC DNA]</scope>
    <source>
        <strain evidence="1 2">FJ4-8</strain>
    </source>
</reference>